<dbReference type="EMBL" id="PNHC01000017">
    <property type="protein sequence ID" value="PMC67721.1"/>
    <property type="molecule type" value="Genomic_DNA"/>
</dbReference>
<name>A0A2N6TEE6_FUSNU</name>
<comment type="caution">
    <text evidence="2">The sequence shown here is derived from an EMBL/GenBank/DDBJ whole genome shotgun (WGS) entry which is preliminary data.</text>
</comment>
<dbReference type="AlphaFoldDB" id="A0A2N6TEE6"/>
<reference evidence="2 3" key="1">
    <citation type="submission" date="2017-09" db="EMBL/GenBank/DDBJ databases">
        <title>Bacterial strain isolated from the female urinary microbiota.</title>
        <authorList>
            <person name="Thomas-White K."/>
            <person name="Kumar N."/>
            <person name="Forster S."/>
            <person name="Putonti C."/>
            <person name="Lawley T."/>
            <person name="Wolfe A.J."/>
        </authorList>
    </citation>
    <scope>NUCLEOTIDE SEQUENCE [LARGE SCALE GENOMIC DNA]</scope>
    <source>
        <strain evidence="2 3">UMB0249</strain>
    </source>
</reference>
<sequence>MVEKYMDRNKKISISQVNILEFFNFYKEISKYQYSYILDNNVKINLIFNESNFSHLLGLHKFKMVLKYKKQSDIVEAIKNNNINIKDLKLNEAKILDTIKDRLGYFPCLNFLLNNVDKVICFDSTKCIPTKLEATFLLNTSKISVSIYLAIKSIKSNVYNCVPVSFFVDRINQYQIDKQKEYKVINFQKLFIEVY</sequence>
<protein>
    <recommendedName>
        <fullName evidence="1">Phage-Barnase-EndoU-ColicinE5/D-RelE like nuclease 4 domain-containing protein</fullName>
    </recommendedName>
</protein>
<proteinExistence type="predicted"/>
<evidence type="ECO:0000313" key="3">
    <source>
        <dbReference type="Proteomes" id="UP000235733"/>
    </source>
</evidence>
<accession>A0A2N6TEE6</accession>
<evidence type="ECO:0000313" key="2">
    <source>
        <dbReference type="EMBL" id="PMC67721.1"/>
    </source>
</evidence>
<dbReference type="RefSeq" id="WP_008798950.1">
    <property type="nucleotide sequence ID" value="NZ_JAIMZJ010000032.1"/>
</dbReference>
<gene>
    <name evidence="2" type="ORF">CJ209_11845</name>
</gene>
<feature type="domain" description="Phage-Barnase-EndoU-ColicinE5/D-RelE like nuclease 4" evidence="1">
    <location>
        <begin position="19"/>
        <end position="185"/>
    </location>
</feature>
<dbReference type="Pfam" id="PF18813">
    <property type="entry name" value="PBECR4"/>
    <property type="match status" value="1"/>
</dbReference>
<organism evidence="2 3">
    <name type="scientific">Fusobacterium nucleatum</name>
    <dbReference type="NCBI Taxonomy" id="851"/>
    <lineage>
        <taxon>Bacteria</taxon>
        <taxon>Fusobacteriati</taxon>
        <taxon>Fusobacteriota</taxon>
        <taxon>Fusobacteriia</taxon>
        <taxon>Fusobacteriales</taxon>
        <taxon>Fusobacteriaceae</taxon>
        <taxon>Fusobacterium</taxon>
    </lineage>
</organism>
<dbReference type="InterPro" id="IPR041420">
    <property type="entry name" value="PBECR4"/>
</dbReference>
<evidence type="ECO:0000259" key="1">
    <source>
        <dbReference type="Pfam" id="PF18813"/>
    </source>
</evidence>
<dbReference type="Proteomes" id="UP000235733">
    <property type="component" value="Unassembled WGS sequence"/>
</dbReference>